<name>U7QK01_9CYAN</name>
<evidence type="ECO:0000313" key="2">
    <source>
        <dbReference type="Proteomes" id="UP000017127"/>
    </source>
</evidence>
<dbReference type="RefSeq" id="WP_023067048.1">
    <property type="nucleotide sequence ID" value="NZ_AUZM01000031.1"/>
</dbReference>
<protein>
    <submittedName>
        <fullName evidence="1">Uncharacterized protein</fullName>
    </submittedName>
</protein>
<gene>
    <name evidence="1" type="ORF">M595_3283</name>
</gene>
<dbReference type="OrthoDB" id="427912at2"/>
<sequence>MATMGKYCKAYPIEKFRQFSQWTENKENTRKETKTVEGEEIEINRELTEDDFLYLQENYVVTDGIFKDENIIFDNITPEWKQFCDTVLKFEIPVYEPINVTATPSETEKTES</sequence>
<dbReference type="PATRIC" id="fig|1348334.3.peg.3177"/>
<evidence type="ECO:0000313" key="1">
    <source>
        <dbReference type="EMBL" id="ERT06761.1"/>
    </source>
</evidence>
<comment type="caution">
    <text evidence="1">The sequence shown here is derived from an EMBL/GenBank/DDBJ whole genome shotgun (WGS) entry which is preliminary data.</text>
</comment>
<dbReference type="EMBL" id="AUZM01000031">
    <property type="protein sequence ID" value="ERT06761.1"/>
    <property type="molecule type" value="Genomic_DNA"/>
</dbReference>
<keyword evidence="2" id="KW-1185">Reference proteome</keyword>
<accession>U7QK01</accession>
<reference evidence="1 2" key="1">
    <citation type="journal article" date="2013" name="Front. Microbiol.">
        <title>Comparative genomic analyses of the cyanobacterium, Lyngbya aestuarii BL J, a powerful hydrogen producer.</title>
        <authorList>
            <person name="Kothari A."/>
            <person name="Vaughn M."/>
            <person name="Garcia-Pichel F."/>
        </authorList>
    </citation>
    <scope>NUCLEOTIDE SEQUENCE [LARGE SCALE GENOMIC DNA]</scope>
    <source>
        <strain evidence="1 2">BL J</strain>
    </source>
</reference>
<proteinExistence type="predicted"/>
<organism evidence="1 2">
    <name type="scientific">Lyngbya aestuarii BL J</name>
    <dbReference type="NCBI Taxonomy" id="1348334"/>
    <lineage>
        <taxon>Bacteria</taxon>
        <taxon>Bacillati</taxon>
        <taxon>Cyanobacteriota</taxon>
        <taxon>Cyanophyceae</taxon>
        <taxon>Oscillatoriophycideae</taxon>
        <taxon>Oscillatoriales</taxon>
        <taxon>Microcoleaceae</taxon>
        <taxon>Lyngbya</taxon>
    </lineage>
</organism>
<dbReference type="AlphaFoldDB" id="U7QK01"/>
<dbReference type="Proteomes" id="UP000017127">
    <property type="component" value="Unassembled WGS sequence"/>
</dbReference>